<proteinExistence type="predicted"/>
<feature type="compositionally biased region" description="Low complexity" evidence="1">
    <location>
        <begin position="17"/>
        <end position="31"/>
    </location>
</feature>
<organism evidence="2 3">
    <name type="scientific">Prunus dulcis</name>
    <name type="common">Almond</name>
    <name type="synonym">Amygdalus dulcis</name>
    <dbReference type="NCBI Taxonomy" id="3755"/>
    <lineage>
        <taxon>Eukaryota</taxon>
        <taxon>Viridiplantae</taxon>
        <taxon>Streptophyta</taxon>
        <taxon>Embryophyta</taxon>
        <taxon>Tracheophyta</taxon>
        <taxon>Spermatophyta</taxon>
        <taxon>Magnoliopsida</taxon>
        <taxon>eudicotyledons</taxon>
        <taxon>Gunneridae</taxon>
        <taxon>Pentapetalae</taxon>
        <taxon>rosids</taxon>
        <taxon>fabids</taxon>
        <taxon>Rosales</taxon>
        <taxon>Rosaceae</taxon>
        <taxon>Amygdaloideae</taxon>
        <taxon>Amygdaleae</taxon>
        <taxon>Prunus</taxon>
    </lineage>
</organism>
<protein>
    <submittedName>
        <fullName evidence="2">Uncharacterized protein</fullName>
    </submittedName>
</protein>
<dbReference type="AlphaFoldDB" id="A0AAD4UZX7"/>
<feature type="region of interest" description="Disordered" evidence="1">
    <location>
        <begin position="17"/>
        <end position="44"/>
    </location>
</feature>
<keyword evidence="3" id="KW-1185">Reference proteome</keyword>
<evidence type="ECO:0000313" key="3">
    <source>
        <dbReference type="Proteomes" id="UP001054821"/>
    </source>
</evidence>
<comment type="caution">
    <text evidence="2">The sequence shown here is derived from an EMBL/GenBank/DDBJ whole genome shotgun (WGS) entry which is preliminary data.</text>
</comment>
<name>A0AAD4UZX7_PRUDU</name>
<reference evidence="2 3" key="1">
    <citation type="journal article" date="2022" name="G3 (Bethesda)">
        <title>Whole-genome sequence and methylome profiling of the almond [Prunus dulcis (Mill.) D.A. Webb] cultivar 'Nonpareil'.</title>
        <authorList>
            <person name="D'Amico-Willman K.M."/>
            <person name="Ouma W.Z."/>
            <person name="Meulia T."/>
            <person name="Sideli G.M."/>
            <person name="Gradziel T.M."/>
            <person name="Fresnedo-Ramirez J."/>
        </authorList>
    </citation>
    <scope>NUCLEOTIDE SEQUENCE [LARGE SCALE GENOMIC DNA]</scope>
    <source>
        <strain evidence="2">Clone GOH B32 T37-40</strain>
    </source>
</reference>
<dbReference type="Proteomes" id="UP001054821">
    <property type="component" value="Chromosome 8"/>
</dbReference>
<gene>
    <name evidence="2" type="ORF">L3X38_044162</name>
</gene>
<dbReference type="EMBL" id="JAJFAZ020000008">
    <property type="protein sequence ID" value="KAI5314986.1"/>
    <property type="molecule type" value="Genomic_DNA"/>
</dbReference>
<accession>A0AAD4UZX7</accession>
<sequence length="69" mass="7462">MFCVRGKRLISPLSLSLSLSTPPSDSLSSPPGEANKDAVNGGRNAATGLRTCKRKFEKPIKYSFYTEIA</sequence>
<evidence type="ECO:0000256" key="1">
    <source>
        <dbReference type="SAM" id="MobiDB-lite"/>
    </source>
</evidence>
<evidence type="ECO:0000313" key="2">
    <source>
        <dbReference type="EMBL" id="KAI5314986.1"/>
    </source>
</evidence>